<keyword evidence="2" id="KW-1185">Reference proteome</keyword>
<proteinExistence type="predicted"/>
<organism evidence="1 2">
    <name type="scientific">Elysia crispata</name>
    <name type="common">lettuce slug</name>
    <dbReference type="NCBI Taxonomy" id="231223"/>
    <lineage>
        <taxon>Eukaryota</taxon>
        <taxon>Metazoa</taxon>
        <taxon>Spiralia</taxon>
        <taxon>Lophotrochozoa</taxon>
        <taxon>Mollusca</taxon>
        <taxon>Gastropoda</taxon>
        <taxon>Heterobranchia</taxon>
        <taxon>Euthyneura</taxon>
        <taxon>Panpulmonata</taxon>
        <taxon>Sacoglossa</taxon>
        <taxon>Placobranchoidea</taxon>
        <taxon>Plakobranchidae</taxon>
        <taxon>Elysia</taxon>
    </lineage>
</organism>
<sequence>MNCQYCLMQAIWEGNEVKIATAAEPAVYKDICAGLAAGKGSSAGLAVGDEWSTGKGLSRYLETKDMKKRFINNPHKLEEPYSN</sequence>
<accession>A0AAE1DH71</accession>
<gene>
    <name evidence="1" type="ORF">RRG08_012187</name>
</gene>
<evidence type="ECO:0000313" key="1">
    <source>
        <dbReference type="EMBL" id="KAK3770446.1"/>
    </source>
</evidence>
<dbReference type="Proteomes" id="UP001283361">
    <property type="component" value="Unassembled WGS sequence"/>
</dbReference>
<dbReference type="EMBL" id="JAWDGP010003844">
    <property type="protein sequence ID" value="KAK3770446.1"/>
    <property type="molecule type" value="Genomic_DNA"/>
</dbReference>
<evidence type="ECO:0000313" key="2">
    <source>
        <dbReference type="Proteomes" id="UP001283361"/>
    </source>
</evidence>
<name>A0AAE1DH71_9GAST</name>
<reference evidence="1" key="1">
    <citation type="journal article" date="2023" name="G3 (Bethesda)">
        <title>A reference genome for the long-term kleptoplast-retaining sea slug Elysia crispata morphotype clarki.</title>
        <authorList>
            <person name="Eastman K.E."/>
            <person name="Pendleton A.L."/>
            <person name="Shaikh M.A."/>
            <person name="Suttiyut T."/>
            <person name="Ogas R."/>
            <person name="Tomko P."/>
            <person name="Gavelis G."/>
            <person name="Widhalm J.R."/>
            <person name="Wisecaver J.H."/>
        </authorList>
    </citation>
    <scope>NUCLEOTIDE SEQUENCE</scope>
    <source>
        <strain evidence="1">ECLA1</strain>
    </source>
</reference>
<comment type="caution">
    <text evidence="1">The sequence shown here is derived from an EMBL/GenBank/DDBJ whole genome shotgun (WGS) entry which is preliminary data.</text>
</comment>
<dbReference type="AlphaFoldDB" id="A0AAE1DH71"/>
<protein>
    <submittedName>
        <fullName evidence="1">Uncharacterized protein</fullName>
    </submittedName>
</protein>